<comment type="similarity">
    <text evidence="2">Belongs to the UPF0073 (Hly-III) family.</text>
</comment>
<keyword evidence="10" id="KW-1185">Reference proteome</keyword>
<evidence type="ECO:0000313" key="9">
    <source>
        <dbReference type="EMBL" id="AQQ66467.1"/>
    </source>
</evidence>
<dbReference type="InterPro" id="IPR004254">
    <property type="entry name" value="AdipoR/HlyIII-related"/>
</dbReference>
<dbReference type="Proteomes" id="UP000188219">
    <property type="component" value="Chromosome"/>
</dbReference>
<feature type="binding site" evidence="7">
    <location>
        <position position="195"/>
    </location>
    <ligand>
        <name>Zn(2+)</name>
        <dbReference type="ChEBI" id="CHEBI:29105"/>
    </ligand>
</feature>
<evidence type="ECO:0000256" key="5">
    <source>
        <dbReference type="ARBA" id="ARBA00022989"/>
    </source>
</evidence>
<dbReference type="OrthoDB" id="9813689at2"/>
<feature type="transmembrane region" description="Helical" evidence="8">
    <location>
        <begin position="21"/>
        <end position="45"/>
    </location>
</feature>
<evidence type="ECO:0000256" key="3">
    <source>
        <dbReference type="ARBA" id="ARBA00022475"/>
    </source>
</evidence>
<evidence type="ECO:0000313" key="10">
    <source>
        <dbReference type="Proteomes" id="UP000188219"/>
    </source>
</evidence>
<comment type="subcellular location">
    <subcellularLocation>
        <location evidence="1">Cell membrane</location>
        <topology evidence="1">Multi-pass membrane protein</topology>
    </subcellularLocation>
</comment>
<dbReference type="RefSeq" id="WP_077399790.1">
    <property type="nucleotide sequence ID" value="NZ_CP019650.1"/>
</dbReference>
<dbReference type="Pfam" id="PF03006">
    <property type="entry name" value="HlyIII"/>
    <property type="match status" value="1"/>
</dbReference>
<evidence type="ECO:0000256" key="6">
    <source>
        <dbReference type="ARBA" id="ARBA00023136"/>
    </source>
</evidence>
<evidence type="ECO:0000256" key="4">
    <source>
        <dbReference type="ARBA" id="ARBA00022692"/>
    </source>
</evidence>
<keyword evidence="6 8" id="KW-0472">Membrane</keyword>
<feature type="binding site" evidence="7">
    <location>
        <position position="73"/>
    </location>
    <ligand>
        <name>Zn(2+)</name>
        <dbReference type="ChEBI" id="CHEBI:29105"/>
    </ligand>
</feature>
<keyword evidence="4 8" id="KW-0812">Transmembrane</keyword>
<gene>
    <name evidence="9" type="ORF">Mag101_01500</name>
</gene>
<organism evidence="9 10">
    <name type="scientific">Microbulbifer agarilyticus</name>
    <dbReference type="NCBI Taxonomy" id="260552"/>
    <lineage>
        <taxon>Bacteria</taxon>
        <taxon>Pseudomonadati</taxon>
        <taxon>Pseudomonadota</taxon>
        <taxon>Gammaproteobacteria</taxon>
        <taxon>Cellvibrionales</taxon>
        <taxon>Microbulbiferaceae</taxon>
        <taxon>Microbulbifer</taxon>
    </lineage>
</organism>
<dbReference type="PANTHER" id="PTHR20855:SF3">
    <property type="entry name" value="LD03007P"/>
    <property type="match status" value="1"/>
</dbReference>
<dbReference type="KEGG" id="maga:Mag101_01500"/>
<evidence type="ECO:0000256" key="8">
    <source>
        <dbReference type="SAM" id="Phobius"/>
    </source>
</evidence>
<evidence type="ECO:0000256" key="1">
    <source>
        <dbReference type="ARBA" id="ARBA00004651"/>
    </source>
</evidence>
<reference evidence="9" key="1">
    <citation type="submission" date="2017-02" db="EMBL/GenBank/DDBJ databases">
        <title>Genome of Microbulbifer agarilyticus GP101.</title>
        <authorList>
            <person name="Jung J."/>
            <person name="Bae S.S."/>
            <person name="Baek K."/>
        </authorList>
    </citation>
    <scope>NUCLEOTIDE SEQUENCE [LARGE SCALE GENOMIC DNA]</scope>
    <source>
        <strain evidence="9">GP101</strain>
    </source>
</reference>
<evidence type="ECO:0000256" key="7">
    <source>
        <dbReference type="PIRSR" id="PIRSR604254-1"/>
    </source>
</evidence>
<dbReference type="EMBL" id="CP019650">
    <property type="protein sequence ID" value="AQQ66467.1"/>
    <property type="molecule type" value="Genomic_DNA"/>
</dbReference>
<proteinExistence type="inferred from homology"/>
<feature type="transmembrane region" description="Helical" evidence="8">
    <location>
        <begin position="57"/>
        <end position="75"/>
    </location>
</feature>
<dbReference type="AlphaFoldDB" id="A0A1Q2M2I4"/>
<sequence length="222" mass="23868">MSNSMTAKVATRYTFAEEIANSVTHGVGALLAIAGLGVLCAFAALRGDAWHIVSSSIYAATLILCFSASTLYHSVTHAGAKQILRTLDHSAIFLLIAGTYTPFTLVTLRGPWGWTIFGVIWGLALLGLIIQFSPLKRIRALSITLSALMGWVIVAAVKPLMDNLAPGGLLLLVLGGLCYTGGIAFYLWRSLRFHHAIWHLFVLAGGVLHFFAVLFYVIPPAS</sequence>
<keyword evidence="5 8" id="KW-1133">Transmembrane helix</keyword>
<accession>A0A1Q2M2I4</accession>
<protein>
    <submittedName>
        <fullName evidence="9">Hemolysin III</fullName>
    </submittedName>
</protein>
<dbReference type="eggNOG" id="COG1272">
    <property type="taxonomic scope" value="Bacteria"/>
</dbReference>
<dbReference type="NCBIfam" id="TIGR01065">
    <property type="entry name" value="hlyIII"/>
    <property type="match status" value="1"/>
</dbReference>
<evidence type="ECO:0000256" key="2">
    <source>
        <dbReference type="ARBA" id="ARBA00008488"/>
    </source>
</evidence>
<dbReference type="InterPro" id="IPR005744">
    <property type="entry name" value="Hy-lIII"/>
</dbReference>
<dbReference type="GO" id="GO:0140911">
    <property type="term" value="F:pore-forming activity"/>
    <property type="evidence" value="ECO:0007669"/>
    <property type="project" value="InterPro"/>
</dbReference>
<feature type="transmembrane region" description="Helical" evidence="8">
    <location>
        <begin position="200"/>
        <end position="218"/>
    </location>
</feature>
<dbReference type="STRING" id="260552.Mag101_01500"/>
<keyword evidence="3" id="KW-1003">Cell membrane</keyword>
<name>A0A1Q2M2I4_9GAMM</name>
<feature type="transmembrane region" description="Helical" evidence="8">
    <location>
        <begin position="169"/>
        <end position="188"/>
    </location>
</feature>
<feature type="transmembrane region" description="Helical" evidence="8">
    <location>
        <begin position="112"/>
        <end position="133"/>
    </location>
</feature>
<feature type="transmembrane region" description="Helical" evidence="8">
    <location>
        <begin position="87"/>
        <end position="106"/>
    </location>
</feature>
<feature type="transmembrane region" description="Helical" evidence="8">
    <location>
        <begin position="140"/>
        <end position="157"/>
    </location>
</feature>
<keyword evidence="7" id="KW-0479">Metal-binding</keyword>
<dbReference type="PANTHER" id="PTHR20855">
    <property type="entry name" value="ADIPOR/PROGESTIN RECEPTOR-RELATED"/>
    <property type="match status" value="1"/>
</dbReference>
<keyword evidence="7" id="KW-0862">Zinc</keyword>
<dbReference type="GO" id="GO:0046872">
    <property type="term" value="F:metal ion binding"/>
    <property type="evidence" value="ECO:0007669"/>
    <property type="project" value="UniProtKB-KW"/>
</dbReference>
<dbReference type="GO" id="GO:0005886">
    <property type="term" value="C:plasma membrane"/>
    <property type="evidence" value="ECO:0007669"/>
    <property type="project" value="UniProtKB-SubCell"/>
</dbReference>
<feature type="binding site" evidence="7">
    <location>
        <position position="199"/>
    </location>
    <ligand>
        <name>Zn(2+)</name>
        <dbReference type="ChEBI" id="CHEBI:29105"/>
    </ligand>
</feature>